<dbReference type="STRING" id="526227.Mesil_1219"/>
<dbReference type="Proteomes" id="UP000001916">
    <property type="component" value="Chromosome"/>
</dbReference>
<dbReference type="HOGENOM" id="CLU_2260402_0_0_0"/>
<dbReference type="RefSeq" id="WP_013157691.1">
    <property type="nucleotide sequence ID" value="NC_014212.1"/>
</dbReference>
<gene>
    <name evidence="1" type="ordered locus">Mesil_1219</name>
</gene>
<dbReference type="OrthoDB" id="9865231at2"/>
<proteinExistence type="predicted"/>
<sequence length="103" mass="11325">MQFSGIFLELIKIAAELADLDEPGEKKLADLTERCVSLLEVADDAAVSLLPPGFRDIARWLIDNPGVDSWEREISKSIAEAAYQAWKALRELLGKDQAKAVLG</sequence>
<dbReference type="EMBL" id="CP002042">
    <property type="protein sequence ID" value="ADH63116.1"/>
    <property type="molecule type" value="Genomic_DNA"/>
</dbReference>
<accession>D7BDW5</accession>
<dbReference type="AlphaFoldDB" id="D7BDW5"/>
<protein>
    <submittedName>
        <fullName evidence="1">Uncharacterized protein</fullName>
    </submittedName>
</protein>
<dbReference type="KEGG" id="msv:Mesil_1219"/>
<reference evidence="1 2" key="1">
    <citation type="journal article" date="2010" name="Stand. Genomic Sci.">
        <title>Complete genome sequence of Meiothermus silvanus type strain (VI-R2).</title>
        <authorList>
            <person name="Sikorski J."/>
            <person name="Tindall B.J."/>
            <person name="Lowry S."/>
            <person name="Lucas S."/>
            <person name="Nolan M."/>
            <person name="Copeland A."/>
            <person name="Glavina Del Rio T."/>
            <person name="Tice H."/>
            <person name="Cheng J.F."/>
            <person name="Han C."/>
            <person name="Pitluck S."/>
            <person name="Liolios K."/>
            <person name="Ivanova N."/>
            <person name="Mavromatis K."/>
            <person name="Mikhailova N."/>
            <person name="Pati A."/>
            <person name="Goodwin L."/>
            <person name="Chen A."/>
            <person name="Palaniappan K."/>
            <person name="Land M."/>
            <person name="Hauser L."/>
            <person name="Chang Y.J."/>
            <person name="Jeffries C.D."/>
            <person name="Rohde M."/>
            <person name="Goker M."/>
            <person name="Woyke T."/>
            <person name="Bristow J."/>
            <person name="Eisen J.A."/>
            <person name="Markowitz V."/>
            <person name="Hugenholtz P."/>
            <person name="Kyrpides N.C."/>
            <person name="Klenk H.P."/>
            <person name="Lapidus A."/>
        </authorList>
    </citation>
    <scope>NUCLEOTIDE SEQUENCE [LARGE SCALE GENOMIC DNA]</scope>
    <source>
        <strain evidence="2">ATCC 700542 / DSM 9946 / VI-R2</strain>
    </source>
</reference>
<name>D7BDW5_ALLS1</name>
<keyword evidence="2" id="KW-1185">Reference proteome</keyword>
<evidence type="ECO:0000313" key="1">
    <source>
        <dbReference type="EMBL" id="ADH63116.1"/>
    </source>
</evidence>
<organism evidence="1 2">
    <name type="scientific">Allomeiothermus silvanus (strain ATCC 700542 / DSM 9946 / NBRC 106475 / NCIMB 13440 / VI-R2)</name>
    <name type="common">Thermus silvanus</name>
    <dbReference type="NCBI Taxonomy" id="526227"/>
    <lineage>
        <taxon>Bacteria</taxon>
        <taxon>Thermotogati</taxon>
        <taxon>Deinococcota</taxon>
        <taxon>Deinococci</taxon>
        <taxon>Thermales</taxon>
        <taxon>Thermaceae</taxon>
        <taxon>Allomeiothermus</taxon>
    </lineage>
</organism>
<evidence type="ECO:0000313" key="2">
    <source>
        <dbReference type="Proteomes" id="UP000001916"/>
    </source>
</evidence>